<sequence>MGGSLEGRVAVITAGSTGIGFGIAKAFVDEGASVVLGNRSDEKGAHALARLAAGDRATFVKTDALDRVQVDALVDAAIAKYGKLDIMVNCAGGSDGWALVGDLSDEAWLKGLEWNASTAFWGTRRALKYMLPAGYGRIINIASIEGKIASKPMVSHYIAGKHAMIGLTKATAVEYGTTGVTCNAICPGPIETELMQDAGAQVAAAAGITYEQFLAEFAADCLTKELQTVEQVAGMAVLLAGPLGNGMTGSTFNVDGGSAPF</sequence>
<dbReference type="EMBL" id="CAEZYW010000176">
    <property type="protein sequence ID" value="CAB4747921.1"/>
    <property type="molecule type" value="Genomic_DNA"/>
</dbReference>
<dbReference type="SUPFAM" id="SSF51735">
    <property type="entry name" value="NAD(P)-binding Rossmann-fold domains"/>
    <property type="match status" value="1"/>
</dbReference>
<protein>
    <submittedName>
        <fullName evidence="4">Unannotated protein</fullName>
    </submittedName>
</protein>
<dbReference type="PANTHER" id="PTHR42879">
    <property type="entry name" value="3-OXOACYL-(ACYL-CARRIER-PROTEIN) REDUCTASE"/>
    <property type="match status" value="1"/>
</dbReference>
<organism evidence="4">
    <name type="scientific">freshwater metagenome</name>
    <dbReference type="NCBI Taxonomy" id="449393"/>
    <lineage>
        <taxon>unclassified sequences</taxon>
        <taxon>metagenomes</taxon>
        <taxon>ecological metagenomes</taxon>
    </lineage>
</organism>
<dbReference type="FunFam" id="3.40.50.720:FF:000084">
    <property type="entry name" value="Short-chain dehydrogenase reductase"/>
    <property type="match status" value="1"/>
</dbReference>
<evidence type="ECO:0000313" key="2">
    <source>
        <dbReference type="EMBL" id="CAB4742911.1"/>
    </source>
</evidence>
<dbReference type="InterPro" id="IPR036291">
    <property type="entry name" value="NAD(P)-bd_dom_sf"/>
</dbReference>
<comment type="similarity">
    <text evidence="1">Belongs to the short-chain dehydrogenases/reductases (SDR) family.</text>
</comment>
<dbReference type="Gene3D" id="3.40.50.720">
    <property type="entry name" value="NAD(P)-binding Rossmann-like Domain"/>
    <property type="match status" value="1"/>
</dbReference>
<name>A0A6J7N240_9ZZZZ</name>
<dbReference type="PRINTS" id="PR00080">
    <property type="entry name" value="SDRFAMILY"/>
</dbReference>
<dbReference type="InterPro" id="IPR002347">
    <property type="entry name" value="SDR_fam"/>
</dbReference>
<evidence type="ECO:0000313" key="4">
    <source>
        <dbReference type="EMBL" id="CAB4987336.1"/>
    </source>
</evidence>
<reference evidence="4" key="1">
    <citation type="submission" date="2020-05" db="EMBL/GenBank/DDBJ databases">
        <authorList>
            <person name="Chiriac C."/>
            <person name="Salcher M."/>
            <person name="Ghai R."/>
            <person name="Kavagutti S V."/>
        </authorList>
    </citation>
    <scope>NUCLEOTIDE SEQUENCE</scope>
</reference>
<evidence type="ECO:0000313" key="3">
    <source>
        <dbReference type="EMBL" id="CAB4747921.1"/>
    </source>
</evidence>
<accession>A0A6J7N240</accession>
<dbReference type="PANTHER" id="PTHR42879:SF2">
    <property type="entry name" value="3-OXOACYL-[ACYL-CARRIER-PROTEIN] REDUCTASE FABG"/>
    <property type="match status" value="1"/>
</dbReference>
<dbReference type="Pfam" id="PF13561">
    <property type="entry name" value="adh_short_C2"/>
    <property type="match status" value="1"/>
</dbReference>
<evidence type="ECO:0000256" key="1">
    <source>
        <dbReference type="ARBA" id="ARBA00006484"/>
    </source>
</evidence>
<dbReference type="CDD" id="cd05233">
    <property type="entry name" value="SDR_c"/>
    <property type="match status" value="1"/>
</dbReference>
<proteinExistence type="inferred from homology"/>
<dbReference type="PRINTS" id="PR00081">
    <property type="entry name" value="GDHRDH"/>
</dbReference>
<gene>
    <name evidence="3" type="ORF">UFOPK2786_01133</name>
    <name evidence="2" type="ORF">UFOPK2810_00425</name>
    <name evidence="4" type="ORF">UFOPK3957_00808</name>
</gene>
<dbReference type="InterPro" id="IPR050259">
    <property type="entry name" value="SDR"/>
</dbReference>
<dbReference type="AlphaFoldDB" id="A0A6J7N240"/>
<dbReference type="EMBL" id="CAFBOM010000120">
    <property type="protein sequence ID" value="CAB4987336.1"/>
    <property type="molecule type" value="Genomic_DNA"/>
</dbReference>
<dbReference type="EMBL" id="CAEZYZ010000050">
    <property type="protein sequence ID" value="CAB4742911.1"/>
    <property type="molecule type" value="Genomic_DNA"/>
</dbReference>